<evidence type="ECO:0000313" key="1">
    <source>
        <dbReference type="EMBL" id="VDN49843.1"/>
    </source>
</evidence>
<dbReference type="OrthoDB" id="342131at2759"/>
<dbReference type="Proteomes" id="UP000281553">
    <property type="component" value="Unassembled WGS sequence"/>
</dbReference>
<reference evidence="1 2" key="1">
    <citation type="submission" date="2018-11" db="EMBL/GenBank/DDBJ databases">
        <authorList>
            <consortium name="Pathogen Informatics"/>
        </authorList>
    </citation>
    <scope>NUCLEOTIDE SEQUENCE [LARGE SCALE GENOMIC DNA]</scope>
</reference>
<organism evidence="1 2">
    <name type="scientific">Dibothriocephalus latus</name>
    <name type="common">Fish tapeworm</name>
    <name type="synonym">Diphyllobothrium latum</name>
    <dbReference type="NCBI Taxonomy" id="60516"/>
    <lineage>
        <taxon>Eukaryota</taxon>
        <taxon>Metazoa</taxon>
        <taxon>Spiralia</taxon>
        <taxon>Lophotrochozoa</taxon>
        <taxon>Platyhelminthes</taxon>
        <taxon>Cestoda</taxon>
        <taxon>Eucestoda</taxon>
        <taxon>Diphyllobothriidea</taxon>
        <taxon>Diphyllobothriidae</taxon>
        <taxon>Dibothriocephalus</taxon>
    </lineage>
</organism>
<feature type="non-terminal residue" evidence="1">
    <location>
        <position position="197"/>
    </location>
</feature>
<accession>A0A3P7PIL3</accession>
<protein>
    <submittedName>
        <fullName evidence="1">Uncharacterized protein</fullName>
    </submittedName>
</protein>
<gene>
    <name evidence="1" type="ORF">DILT_LOCUS19908</name>
</gene>
<dbReference type="AlphaFoldDB" id="A0A3P7PIL3"/>
<sequence length="197" mass="21008">MDGGQHVICQTGVSLRSRIPDVMGRREAMAMTPILSSHLIHESRRAASRLFTQPASAEGSLPQLLCALLITRAQLAVSLAKRNKSAATEAPDGNGKSQLLVKLRKVGSSYSGILCVTRSNDINGHHWPVQRLSGHPLLPLLITSSAFRAAEGSSAELLLWLSDSASPLSSDCRQSATDTCLSGSPLDFRPANSQGLR</sequence>
<keyword evidence="2" id="KW-1185">Reference proteome</keyword>
<name>A0A3P7PIL3_DIBLA</name>
<proteinExistence type="predicted"/>
<dbReference type="EMBL" id="UYRU01125413">
    <property type="protein sequence ID" value="VDN49843.1"/>
    <property type="molecule type" value="Genomic_DNA"/>
</dbReference>
<evidence type="ECO:0000313" key="2">
    <source>
        <dbReference type="Proteomes" id="UP000281553"/>
    </source>
</evidence>